<dbReference type="PANTHER" id="PTHR39153:SF1">
    <property type="entry name" value="AGR244WP"/>
    <property type="match status" value="1"/>
</dbReference>
<dbReference type="Proteomes" id="UP000662931">
    <property type="component" value="Chromosome 1"/>
</dbReference>
<gene>
    <name evidence="2" type="ORF">FOA43_000017</name>
</gene>
<dbReference type="KEGG" id="bnn:FOA43_000017"/>
<protein>
    <submittedName>
        <fullName evidence="2">Uncharacterized protein</fullName>
    </submittedName>
</protein>
<evidence type="ECO:0000313" key="3">
    <source>
        <dbReference type="Proteomes" id="UP000662931"/>
    </source>
</evidence>
<accession>A0A875RVS7</accession>
<reference evidence="2" key="1">
    <citation type="submission" date="2020-10" db="EMBL/GenBank/DDBJ databases">
        <authorList>
            <person name="Roach M.J.R."/>
        </authorList>
    </citation>
    <scope>NUCLEOTIDE SEQUENCE</scope>
    <source>
        <strain evidence="2">CBS 1945</strain>
    </source>
</reference>
<keyword evidence="3" id="KW-1185">Reference proteome</keyword>
<dbReference type="InterPro" id="IPR038882">
    <property type="entry name" value="Rcf3"/>
</dbReference>
<name>A0A875RVS7_EENNA</name>
<dbReference type="EMBL" id="CP064812">
    <property type="protein sequence ID" value="QPG72716.1"/>
    <property type="molecule type" value="Genomic_DNA"/>
</dbReference>
<dbReference type="RefSeq" id="XP_038776281.1">
    <property type="nucleotide sequence ID" value="XM_038920353.1"/>
</dbReference>
<organism evidence="2 3">
    <name type="scientific">Eeniella nana</name>
    <name type="common">Yeast</name>
    <name type="synonym">Brettanomyces nanus</name>
    <dbReference type="NCBI Taxonomy" id="13502"/>
    <lineage>
        <taxon>Eukaryota</taxon>
        <taxon>Fungi</taxon>
        <taxon>Dikarya</taxon>
        <taxon>Ascomycota</taxon>
        <taxon>Saccharomycotina</taxon>
        <taxon>Pichiomycetes</taxon>
        <taxon>Pichiales</taxon>
        <taxon>Pichiaceae</taxon>
        <taxon>Brettanomyces</taxon>
    </lineage>
</organism>
<proteinExistence type="predicted"/>
<dbReference type="AlphaFoldDB" id="A0A875RVS7"/>
<sequence>MPSSRPNPASSDQKDTATKPFTNANASYQSDKIITGLSHVIIKSTLTGALYGALVSIPTELLLRWRSPSYRSFGTRIRVFYHTIILTYSAAFMTESNVMKFEEKVRAEEARKREELIEWSVQNGLYTGEEEGYSPKRT</sequence>
<evidence type="ECO:0000256" key="1">
    <source>
        <dbReference type="SAM" id="MobiDB-lite"/>
    </source>
</evidence>
<feature type="region of interest" description="Disordered" evidence="1">
    <location>
        <begin position="1"/>
        <end position="22"/>
    </location>
</feature>
<dbReference type="GeneID" id="62193418"/>
<dbReference type="OrthoDB" id="3979469at2759"/>
<dbReference type="PANTHER" id="PTHR39153">
    <property type="entry name" value="AGR244WP"/>
    <property type="match status" value="1"/>
</dbReference>
<feature type="compositionally biased region" description="Polar residues" evidence="1">
    <location>
        <begin position="1"/>
        <end position="11"/>
    </location>
</feature>
<evidence type="ECO:0000313" key="2">
    <source>
        <dbReference type="EMBL" id="QPG72716.1"/>
    </source>
</evidence>